<feature type="region of interest" description="Disordered" evidence="1">
    <location>
        <begin position="1"/>
        <end position="20"/>
    </location>
</feature>
<protein>
    <recommendedName>
        <fullName evidence="4">F-box domain-containing protein</fullName>
    </recommendedName>
</protein>
<feature type="compositionally biased region" description="Basic and acidic residues" evidence="1">
    <location>
        <begin position="472"/>
        <end position="494"/>
    </location>
</feature>
<proteinExistence type="predicted"/>
<feature type="region of interest" description="Disordered" evidence="1">
    <location>
        <begin position="472"/>
        <end position="498"/>
    </location>
</feature>
<evidence type="ECO:0008006" key="4">
    <source>
        <dbReference type="Google" id="ProtNLM"/>
    </source>
</evidence>
<reference evidence="3" key="1">
    <citation type="journal article" date="2019" name="Nat. Commun.">
        <title>The genome of broomcorn millet.</title>
        <authorList>
            <person name="Zou C."/>
            <person name="Miki D."/>
            <person name="Li D."/>
            <person name="Tang Q."/>
            <person name="Xiao L."/>
            <person name="Rajput S."/>
            <person name="Deng P."/>
            <person name="Jia W."/>
            <person name="Huang R."/>
            <person name="Zhang M."/>
            <person name="Sun Y."/>
            <person name="Hu J."/>
            <person name="Fu X."/>
            <person name="Schnable P.S."/>
            <person name="Li F."/>
            <person name="Zhang H."/>
            <person name="Feng B."/>
            <person name="Zhu X."/>
            <person name="Liu R."/>
            <person name="Schnable J.C."/>
            <person name="Zhu J.-K."/>
            <person name="Zhang H."/>
        </authorList>
    </citation>
    <scope>NUCLEOTIDE SEQUENCE [LARGE SCALE GENOMIC DNA]</scope>
</reference>
<evidence type="ECO:0000256" key="1">
    <source>
        <dbReference type="SAM" id="MobiDB-lite"/>
    </source>
</evidence>
<dbReference type="PANTHER" id="PTHR35545:SF26">
    <property type="entry name" value="F-BOX DOMAIN-CONTAINING PROTEIN"/>
    <property type="match status" value="1"/>
</dbReference>
<dbReference type="OrthoDB" id="681649at2759"/>
<dbReference type="STRING" id="4540.A0A3L6Q5G4"/>
<dbReference type="Gene3D" id="3.80.10.10">
    <property type="entry name" value="Ribonuclease Inhibitor"/>
    <property type="match status" value="1"/>
</dbReference>
<dbReference type="InterPro" id="IPR032675">
    <property type="entry name" value="LRR_dom_sf"/>
</dbReference>
<dbReference type="EMBL" id="PQIB02000013">
    <property type="protein sequence ID" value="RLM73825.1"/>
    <property type="molecule type" value="Genomic_DNA"/>
</dbReference>
<comment type="caution">
    <text evidence="2">The sequence shown here is derived from an EMBL/GenBank/DDBJ whole genome shotgun (WGS) entry which is preliminary data.</text>
</comment>
<organism evidence="2 3">
    <name type="scientific">Panicum miliaceum</name>
    <name type="common">Proso millet</name>
    <name type="synonym">Broomcorn millet</name>
    <dbReference type="NCBI Taxonomy" id="4540"/>
    <lineage>
        <taxon>Eukaryota</taxon>
        <taxon>Viridiplantae</taxon>
        <taxon>Streptophyta</taxon>
        <taxon>Embryophyta</taxon>
        <taxon>Tracheophyta</taxon>
        <taxon>Spermatophyta</taxon>
        <taxon>Magnoliopsida</taxon>
        <taxon>Liliopsida</taxon>
        <taxon>Poales</taxon>
        <taxon>Poaceae</taxon>
        <taxon>PACMAD clade</taxon>
        <taxon>Panicoideae</taxon>
        <taxon>Panicodae</taxon>
        <taxon>Paniceae</taxon>
        <taxon>Panicinae</taxon>
        <taxon>Panicum</taxon>
        <taxon>Panicum sect. Panicum</taxon>
    </lineage>
</organism>
<dbReference type="SUPFAM" id="SSF81383">
    <property type="entry name" value="F-box domain"/>
    <property type="match status" value="1"/>
</dbReference>
<sequence length="514" mass="56197">MESGYHDGDHKPKRPRRHDGSCAGDHADLLCALPDEILIAILARVGDSRAAVSTSTLSRRWRRLDPARWIPAFGFSVGDHLPPAHAGTLHCYRSARSGGGGGDDDARWALARQVATFEDRAMEAYVRGLARFLRSPERYPAARSLRLDFFLAAPPPEDHDGAPAVAAGRAMAECLASAFRWPGLERLAVYAFPRGAAAGGAATNQPAHVFPDPDPVLALLTASRVATLHVKNCLAQSGRGYGLLFPALTRLTVEITPRVKAVFPRTYFNDLVQSCRELVVLRLVSCCVAGAAAAQPFPFVVDLPPPSKLRELILETCNFVDLRLVSAPSLERLVVERCNLLSYLTVGIAPRLATMVWHGVPPRMYGGGTASLRFVELRAWGHYSCISEKKLASFFLSLPKVEVLVLCFRGLPLFWVHPTIFLSGFENLKKLLIDLPRAWPLHQIKKLLEKLLQIATSLEKLHINSSNASVHAREAGTKKNEVTKIPAGDDDKAGRQTGTAASNWVKLVSNKVLD</sequence>
<dbReference type="AlphaFoldDB" id="A0A3L6Q5G4"/>
<feature type="compositionally biased region" description="Basic and acidic residues" evidence="1">
    <location>
        <begin position="1"/>
        <end position="10"/>
    </location>
</feature>
<evidence type="ECO:0000313" key="2">
    <source>
        <dbReference type="EMBL" id="RLM73825.1"/>
    </source>
</evidence>
<keyword evidence="3" id="KW-1185">Reference proteome</keyword>
<gene>
    <name evidence="2" type="ORF">C2845_PM15G06810</name>
</gene>
<evidence type="ECO:0000313" key="3">
    <source>
        <dbReference type="Proteomes" id="UP000275267"/>
    </source>
</evidence>
<dbReference type="Proteomes" id="UP000275267">
    <property type="component" value="Unassembled WGS sequence"/>
</dbReference>
<dbReference type="PANTHER" id="PTHR35545">
    <property type="entry name" value="F-BOX DOMAIN-CONTAINING PROTEIN"/>
    <property type="match status" value="1"/>
</dbReference>
<name>A0A3L6Q5G4_PANMI</name>
<accession>A0A3L6Q5G4</accession>
<dbReference type="SUPFAM" id="SSF52047">
    <property type="entry name" value="RNI-like"/>
    <property type="match status" value="1"/>
</dbReference>
<dbReference type="InterPro" id="IPR036047">
    <property type="entry name" value="F-box-like_dom_sf"/>
</dbReference>